<sequence>MRRSFFKTEDSFGIRVRTVVEMTLRQDECEIHQNRSCQKYSSLLVKNANSLFGRDNKQSIQRERRPITMRSTMRNHNEKKKIDRPRSRSVSRNRQINSDRITRDDSDRIKRNDSDRNIRSDSDRRRRTDSERHKRSDSERNRGNDNEIDSENESNDSLIFEDFPGTTPDNSGWMSSNVTEDDRDRTPACYVSEPTGWTIPDSEMTDPVYVRDSDMSSFVPLPQAEAENRPSADPRIEEHFIGVRTREEASDLFVFIIP</sequence>
<dbReference type="OrthoDB" id="5868621at2759"/>
<accession>A0A0D8XZN7</accession>
<protein>
    <submittedName>
        <fullName evidence="2">Uncharacterized protein</fullName>
    </submittedName>
</protein>
<evidence type="ECO:0000313" key="2">
    <source>
        <dbReference type="EMBL" id="KJH49935.1"/>
    </source>
</evidence>
<feature type="compositionally biased region" description="Basic and acidic residues" evidence="1">
    <location>
        <begin position="100"/>
        <end position="145"/>
    </location>
</feature>
<organism evidence="2 3">
    <name type="scientific">Dictyocaulus viviparus</name>
    <name type="common">Bovine lungworm</name>
    <dbReference type="NCBI Taxonomy" id="29172"/>
    <lineage>
        <taxon>Eukaryota</taxon>
        <taxon>Metazoa</taxon>
        <taxon>Ecdysozoa</taxon>
        <taxon>Nematoda</taxon>
        <taxon>Chromadorea</taxon>
        <taxon>Rhabditida</taxon>
        <taxon>Rhabditina</taxon>
        <taxon>Rhabditomorpha</taxon>
        <taxon>Strongyloidea</taxon>
        <taxon>Metastrongylidae</taxon>
        <taxon>Dictyocaulus</taxon>
    </lineage>
</organism>
<proteinExistence type="predicted"/>
<reference evidence="3" key="2">
    <citation type="journal article" date="2016" name="Sci. Rep.">
        <title>Dictyocaulus viviparus genome, variome and transcriptome elucidate lungworm biology and support future intervention.</title>
        <authorList>
            <person name="McNulty S.N."/>
            <person name="Strube C."/>
            <person name="Rosa B.A."/>
            <person name="Martin J.C."/>
            <person name="Tyagi R."/>
            <person name="Choi Y.J."/>
            <person name="Wang Q."/>
            <person name="Hallsworth Pepin K."/>
            <person name="Zhang X."/>
            <person name="Ozersky P."/>
            <person name="Wilson R.K."/>
            <person name="Sternberg P.W."/>
            <person name="Gasser R.B."/>
            <person name="Mitreva M."/>
        </authorList>
    </citation>
    <scope>NUCLEOTIDE SEQUENCE [LARGE SCALE GENOMIC DNA]</scope>
    <source>
        <strain evidence="3">HannoverDv2000</strain>
    </source>
</reference>
<evidence type="ECO:0000313" key="3">
    <source>
        <dbReference type="Proteomes" id="UP000053766"/>
    </source>
</evidence>
<feature type="region of interest" description="Disordered" evidence="1">
    <location>
        <begin position="55"/>
        <end position="204"/>
    </location>
</feature>
<feature type="compositionally biased region" description="Polar residues" evidence="1">
    <location>
        <begin position="167"/>
        <end position="178"/>
    </location>
</feature>
<keyword evidence="3" id="KW-1185">Reference proteome</keyword>
<dbReference type="AlphaFoldDB" id="A0A0D8XZN7"/>
<reference evidence="2 3" key="1">
    <citation type="submission" date="2013-11" db="EMBL/GenBank/DDBJ databases">
        <title>Draft genome of the bovine lungworm Dictyocaulus viviparus.</title>
        <authorList>
            <person name="Mitreva M."/>
        </authorList>
    </citation>
    <scope>NUCLEOTIDE SEQUENCE [LARGE SCALE GENOMIC DNA]</scope>
    <source>
        <strain evidence="2 3">HannoverDv2000</strain>
    </source>
</reference>
<evidence type="ECO:0000256" key="1">
    <source>
        <dbReference type="SAM" id="MobiDB-lite"/>
    </source>
</evidence>
<dbReference type="EMBL" id="KN716220">
    <property type="protein sequence ID" value="KJH49935.1"/>
    <property type="molecule type" value="Genomic_DNA"/>
</dbReference>
<gene>
    <name evidence="2" type="ORF">DICVIV_03965</name>
</gene>
<feature type="compositionally biased region" description="Basic and acidic residues" evidence="1">
    <location>
        <begin position="55"/>
        <end position="66"/>
    </location>
</feature>
<dbReference type="Proteomes" id="UP000053766">
    <property type="component" value="Unassembled WGS sequence"/>
</dbReference>
<name>A0A0D8XZN7_DICVI</name>